<dbReference type="GO" id="GO:0005509">
    <property type="term" value="F:calcium ion binding"/>
    <property type="evidence" value="ECO:0007669"/>
    <property type="project" value="InterPro"/>
</dbReference>
<dbReference type="Gene3D" id="1.10.238.10">
    <property type="entry name" value="EF-hand"/>
    <property type="match status" value="1"/>
</dbReference>
<dbReference type="InterPro" id="IPR018247">
    <property type="entry name" value="EF_Hand_1_Ca_BS"/>
</dbReference>
<dbReference type="SUPFAM" id="SSF47473">
    <property type="entry name" value="EF-hand"/>
    <property type="match status" value="1"/>
</dbReference>
<sequence>MASDKERIRRAFTIFDTDGSGKLSTNELRAILSRGSNPMLSAAEVDEVIAEFAGDDGELSMDEFAAACYTLSDDEAAALQQKLDAVEEDKMLQNNPNGGNPFVMGGGGG</sequence>
<dbReference type="PROSITE" id="PS00018">
    <property type="entry name" value="EF_HAND_1"/>
    <property type="match status" value="1"/>
</dbReference>
<dbReference type="AlphaFoldDB" id="A0A7S2DPE4"/>
<accession>A0A7S2DPE4</accession>
<dbReference type="EMBL" id="HBGU01035445">
    <property type="protein sequence ID" value="CAD9460447.1"/>
    <property type="molecule type" value="Transcribed_RNA"/>
</dbReference>
<evidence type="ECO:0000256" key="2">
    <source>
        <dbReference type="SAM" id="MobiDB-lite"/>
    </source>
</evidence>
<organism evidence="4">
    <name type="scientific">Haptolina brevifila</name>
    <dbReference type="NCBI Taxonomy" id="156173"/>
    <lineage>
        <taxon>Eukaryota</taxon>
        <taxon>Haptista</taxon>
        <taxon>Haptophyta</taxon>
        <taxon>Prymnesiophyceae</taxon>
        <taxon>Prymnesiales</taxon>
        <taxon>Prymnesiaceae</taxon>
        <taxon>Haptolina</taxon>
    </lineage>
</organism>
<protein>
    <recommendedName>
        <fullName evidence="3">EF-hand domain-containing protein</fullName>
    </recommendedName>
</protein>
<evidence type="ECO:0000259" key="3">
    <source>
        <dbReference type="PROSITE" id="PS50222"/>
    </source>
</evidence>
<feature type="compositionally biased region" description="Low complexity" evidence="2">
    <location>
        <begin position="94"/>
        <end position="103"/>
    </location>
</feature>
<evidence type="ECO:0000256" key="1">
    <source>
        <dbReference type="ARBA" id="ARBA00022837"/>
    </source>
</evidence>
<dbReference type="PROSITE" id="PS50222">
    <property type="entry name" value="EF_HAND_2"/>
    <property type="match status" value="1"/>
</dbReference>
<name>A0A7S2DPE4_9EUKA</name>
<feature type="domain" description="EF-hand" evidence="3">
    <location>
        <begin position="3"/>
        <end position="38"/>
    </location>
</feature>
<evidence type="ECO:0000313" key="4">
    <source>
        <dbReference type="EMBL" id="CAD9460447.1"/>
    </source>
</evidence>
<feature type="region of interest" description="Disordered" evidence="2">
    <location>
        <begin position="90"/>
        <end position="109"/>
    </location>
</feature>
<dbReference type="InterPro" id="IPR002048">
    <property type="entry name" value="EF_hand_dom"/>
</dbReference>
<keyword evidence="1" id="KW-0106">Calcium</keyword>
<proteinExistence type="predicted"/>
<reference evidence="4" key="1">
    <citation type="submission" date="2021-01" db="EMBL/GenBank/DDBJ databases">
        <authorList>
            <person name="Corre E."/>
            <person name="Pelletier E."/>
            <person name="Niang G."/>
            <person name="Scheremetjew M."/>
            <person name="Finn R."/>
            <person name="Kale V."/>
            <person name="Holt S."/>
            <person name="Cochrane G."/>
            <person name="Meng A."/>
            <person name="Brown T."/>
            <person name="Cohen L."/>
        </authorList>
    </citation>
    <scope>NUCLEOTIDE SEQUENCE</scope>
    <source>
        <strain evidence="4">UTEX LB 985</strain>
    </source>
</reference>
<dbReference type="InterPro" id="IPR011992">
    <property type="entry name" value="EF-hand-dom_pair"/>
</dbReference>
<dbReference type="SMART" id="SM00054">
    <property type="entry name" value="EFh"/>
    <property type="match status" value="2"/>
</dbReference>
<gene>
    <name evidence="4" type="ORF">CBRE1094_LOCUS19434</name>
</gene>
<dbReference type="CDD" id="cd00051">
    <property type="entry name" value="EFh"/>
    <property type="match status" value="1"/>
</dbReference>
<dbReference type="Pfam" id="PF13499">
    <property type="entry name" value="EF-hand_7"/>
    <property type="match status" value="1"/>
</dbReference>